<feature type="region of interest" description="Disordered" evidence="1">
    <location>
        <begin position="1"/>
        <end position="40"/>
    </location>
</feature>
<dbReference type="EMBL" id="CADCUH010000044">
    <property type="protein sequence ID" value="CAA9328281.1"/>
    <property type="molecule type" value="Genomic_DNA"/>
</dbReference>
<feature type="non-terminal residue" evidence="2">
    <location>
        <position position="1"/>
    </location>
</feature>
<reference evidence="2" key="1">
    <citation type="submission" date="2020-02" db="EMBL/GenBank/DDBJ databases">
        <authorList>
            <person name="Meier V. D."/>
        </authorList>
    </citation>
    <scope>NUCLEOTIDE SEQUENCE</scope>
    <source>
        <strain evidence="2">AVDCRST_MAG36</strain>
    </source>
</reference>
<gene>
    <name evidence="2" type="ORF">AVDCRST_MAG36-793</name>
</gene>
<dbReference type="AlphaFoldDB" id="A0A6J4LBU1"/>
<evidence type="ECO:0000256" key="1">
    <source>
        <dbReference type="SAM" id="MobiDB-lite"/>
    </source>
</evidence>
<accession>A0A6J4LBU1</accession>
<sequence>ASGSEVTVWSRRGGACPVPPGPGPVRGAAPGPVDRCDTAV</sequence>
<proteinExistence type="predicted"/>
<organism evidence="2">
    <name type="scientific">uncultured Nocardioidaceae bacterium</name>
    <dbReference type="NCBI Taxonomy" id="253824"/>
    <lineage>
        <taxon>Bacteria</taxon>
        <taxon>Bacillati</taxon>
        <taxon>Actinomycetota</taxon>
        <taxon>Actinomycetes</taxon>
        <taxon>Propionibacteriales</taxon>
        <taxon>Nocardioidaceae</taxon>
        <taxon>environmental samples</taxon>
    </lineage>
</organism>
<evidence type="ECO:0000313" key="2">
    <source>
        <dbReference type="EMBL" id="CAA9328281.1"/>
    </source>
</evidence>
<feature type="non-terminal residue" evidence="2">
    <location>
        <position position="40"/>
    </location>
</feature>
<name>A0A6J4LBU1_9ACTN</name>
<protein>
    <submittedName>
        <fullName evidence="2">Uncharacterized protein</fullName>
    </submittedName>
</protein>